<keyword evidence="1" id="KW-0418">Kinase</keyword>
<protein>
    <submittedName>
        <fullName evidence="1">Kinase</fullName>
    </submittedName>
</protein>
<gene>
    <name evidence="1" type="ORF">MarbSA_04620</name>
</gene>
<organism evidence="1 2">
    <name type="scientific">Methanobrevibacter arboriphilus</name>
    <dbReference type="NCBI Taxonomy" id="39441"/>
    <lineage>
        <taxon>Archaea</taxon>
        <taxon>Methanobacteriati</taxon>
        <taxon>Methanobacteriota</taxon>
        <taxon>Methanomada group</taxon>
        <taxon>Methanobacteria</taxon>
        <taxon>Methanobacteriales</taxon>
        <taxon>Methanobacteriaceae</taxon>
        <taxon>Methanobrevibacter</taxon>
    </lineage>
</organism>
<keyword evidence="1" id="KW-0808">Transferase</keyword>
<accession>A0ACA8R1T4</accession>
<evidence type="ECO:0000313" key="1">
    <source>
        <dbReference type="EMBL" id="BBL61422.1"/>
    </source>
</evidence>
<evidence type="ECO:0000313" key="2">
    <source>
        <dbReference type="Proteomes" id="UP000825015"/>
    </source>
</evidence>
<proteinExistence type="predicted"/>
<reference evidence="1" key="1">
    <citation type="submission" date="2019-06" db="EMBL/GenBank/DDBJ databases">
        <title>Complete genome sequence of Methanobrevibacter arboriphilus strain SA.</title>
        <authorList>
            <person name="Asakawa S."/>
        </authorList>
    </citation>
    <scope>NUCLEOTIDE SEQUENCE</scope>
    <source>
        <strain evidence="1">SA</strain>
    </source>
</reference>
<sequence length="317" mass="34819">MNMKVSIFVPSHITGFFSIKEDENPLKKGSCGAGVLIDSGVKTSIQTIKKENNEIHQIQIRINGKKDPKNELITLKTIEILKNYIIKNNGKNNGKFELKDNIIINHEINVPVGSGFGTSASCSFGTAIGLSKIFNLDLSNNQAGQIAHLTEVELGSGLGDVLSQTSKGIVIRTSPGAPKIGKTNIIEDKNNFSDILVLTKTFGEIDTSSIIKNPKKKKDINKFGLIMQEKIINNPTIENFMDCSYEFAKKTGLMNKELLKIVNELKKCTIGASMAMLGNTVFAIAKKEDLGKIQKSDNLKAIDFKISKIYNDNIKID</sequence>
<dbReference type="Proteomes" id="UP000825015">
    <property type="component" value="Chromosome"/>
</dbReference>
<dbReference type="EMBL" id="AP019779">
    <property type="protein sequence ID" value="BBL61422.1"/>
    <property type="molecule type" value="Genomic_DNA"/>
</dbReference>
<name>A0ACA8R1T4_METAZ</name>
<keyword evidence="2" id="KW-1185">Reference proteome</keyword>